<keyword evidence="3" id="KW-1185">Reference proteome</keyword>
<reference evidence="2" key="1">
    <citation type="submission" date="2021-06" db="EMBL/GenBank/DDBJ databases">
        <authorList>
            <person name="Kallberg Y."/>
            <person name="Tangrot J."/>
            <person name="Rosling A."/>
        </authorList>
    </citation>
    <scope>NUCLEOTIDE SEQUENCE</scope>
    <source>
        <strain evidence="2">UK204</strain>
    </source>
</reference>
<evidence type="ECO:0000313" key="3">
    <source>
        <dbReference type="Proteomes" id="UP000789570"/>
    </source>
</evidence>
<organism evidence="2 3">
    <name type="scientific">Funneliformis caledonium</name>
    <dbReference type="NCBI Taxonomy" id="1117310"/>
    <lineage>
        <taxon>Eukaryota</taxon>
        <taxon>Fungi</taxon>
        <taxon>Fungi incertae sedis</taxon>
        <taxon>Mucoromycota</taxon>
        <taxon>Glomeromycotina</taxon>
        <taxon>Glomeromycetes</taxon>
        <taxon>Glomerales</taxon>
        <taxon>Glomeraceae</taxon>
        <taxon>Funneliformis</taxon>
    </lineage>
</organism>
<comment type="caution">
    <text evidence="2">The sequence shown here is derived from an EMBL/GenBank/DDBJ whole genome shotgun (WGS) entry which is preliminary data.</text>
</comment>
<gene>
    <name evidence="2" type="ORF">FCALED_LOCUS11170</name>
</gene>
<protein>
    <submittedName>
        <fullName evidence="2">14551_t:CDS:1</fullName>
    </submittedName>
</protein>
<sequence length="581" mass="66234">MYNSFVLLRPCQDARILGGLHHSPSAELPLVEDYIAPSAELPLVIAKLEIAQLNRVKIHHTAFQLSKEYKHRNDLAVFICRISGIKTLEGLHHSLSTELPLVVAELLEMAQLDGAENYVNALVSPVTNMTEIPILKQKRTYRVPEQSGYHSFFKVTNVWMWIFSKFVAFLIDTNDDDANPSSAVNVWLPKIALAKQIARASEELCSTATSGKRDRVFASYMMYEKPCPKVQKVDHNVLYDPIDESFSGPSTSGGLSNASDLSSSEINFSVLSNTSINKDEQISSSSNETSERNNDETSLSKMKQKESYENDLVKSIDESSLGKEISLPVSKKKIDVSKQDNFWQGILKKFIGLLGHFQLNTRECAEFSQSEINQISQDFSDRVRWSPKLAPKYLQRYFESNCDPSKVVDIEDYAMFENLHTNIQYAIYHSTKRTKTEESLKFTTMYPLFNGVVDRSLVNDIWGEVQVLSSKEARNEDINPFIKSRMGRKVDMKGDLKYLHDDQRKTIIVYGWILADYCSFLSNKKSSALYEGVYCLLKELERKLFETEALIQELHLENMRGKCRRTTIKNSPDLNLKRTSN</sequence>
<name>A0A9N9DZM8_9GLOM</name>
<proteinExistence type="predicted"/>
<dbReference type="Proteomes" id="UP000789570">
    <property type="component" value="Unassembled WGS sequence"/>
</dbReference>
<dbReference type="AlphaFoldDB" id="A0A9N9DZM8"/>
<evidence type="ECO:0000313" key="2">
    <source>
        <dbReference type="EMBL" id="CAG8653101.1"/>
    </source>
</evidence>
<dbReference type="EMBL" id="CAJVPQ010004517">
    <property type="protein sequence ID" value="CAG8653101.1"/>
    <property type="molecule type" value="Genomic_DNA"/>
</dbReference>
<feature type="region of interest" description="Disordered" evidence="1">
    <location>
        <begin position="279"/>
        <end position="306"/>
    </location>
</feature>
<accession>A0A9N9DZM8</accession>
<evidence type="ECO:0000256" key="1">
    <source>
        <dbReference type="SAM" id="MobiDB-lite"/>
    </source>
</evidence>